<dbReference type="STRING" id="1194526.A284_02765"/>
<gene>
    <name evidence="1" type="ORF">BU085_01145</name>
</gene>
<reference evidence="1 2" key="1">
    <citation type="journal article" date="2016" name="Front. Microbiol.">
        <title>Comprehensive Phylogenetic Analysis of Bovine Non-aureus Staphylococci Species Based on Whole-Genome Sequencing.</title>
        <authorList>
            <person name="Naushad S."/>
            <person name="Barkema H.W."/>
            <person name="Luby C."/>
            <person name="Condas L.A."/>
            <person name="Nobrega D.B."/>
            <person name="Carson D.A."/>
            <person name="De Buck J."/>
        </authorList>
    </citation>
    <scope>NUCLEOTIDE SEQUENCE [LARGE SCALE GENOMIC DNA]</scope>
    <source>
        <strain evidence="1 2">SNUC 2993</strain>
    </source>
</reference>
<protein>
    <submittedName>
        <fullName evidence="1">Uncharacterized protein</fullName>
    </submittedName>
</protein>
<dbReference type="RefSeq" id="WP_075778169.1">
    <property type="nucleotide sequence ID" value="NZ_JAQSUS010000003.1"/>
</dbReference>
<dbReference type="AlphaFoldDB" id="A0A2T4Q3N7"/>
<evidence type="ECO:0000313" key="1">
    <source>
        <dbReference type="EMBL" id="PTI52531.1"/>
    </source>
</evidence>
<comment type="caution">
    <text evidence="1">The sequence shown here is derived from an EMBL/GenBank/DDBJ whole genome shotgun (WGS) entry which is preliminary data.</text>
</comment>
<organism evidence="1 2">
    <name type="scientific">Staphylococcus warneri</name>
    <dbReference type="NCBI Taxonomy" id="1292"/>
    <lineage>
        <taxon>Bacteria</taxon>
        <taxon>Bacillati</taxon>
        <taxon>Bacillota</taxon>
        <taxon>Bacilli</taxon>
        <taxon>Bacillales</taxon>
        <taxon>Staphylococcaceae</taxon>
        <taxon>Staphylococcus</taxon>
    </lineage>
</organism>
<evidence type="ECO:0000313" key="2">
    <source>
        <dbReference type="Proteomes" id="UP000240717"/>
    </source>
</evidence>
<dbReference type="Proteomes" id="UP000240717">
    <property type="component" value="Unassembled WGS sequence"/>
</dbReference>
<dbReference type="EMBL" id="PZEV01000002">
    <property type="protein sequence ID" value="PTI52531.1"/>
    <property type="molecule type" value="Genomic_DNA"/>
</dbReference>
<name>A0A2T4Q3N7_STAWA</name>
<accession>A0A2T4Q3N7</accession>
<proteinExistence type="predicted"/>
<sequence>MSESIRYTIQNELLDLYDDVKVGLSDLNEQKALTINGPASKLFKRATRMSYIQGQKQAIDEMNQLLETYDEDEQFLEHYNQLASRIRNDNIEKVFSFSNLTDIPSHFEETIADLYFSKGQNFIIKHINSIME</sequence>